<feature type="region of interest" description="Disordered" evidence="2">
    <location>
        <begin position="244"/>
        <end position="308"/>
    </location>
</feature>
<dbReference type="HOGENOM" id="CLU_453997_0_0_9"/>
<protein>
    <recommendedName>
        <fullName evidence="5">DUF2325 domain-containing protein</fullName>
    </recommendedName>
</protein>
<organism evidence="3 4">
    <name type="scientific">Schleiferilactobacillus shenzhenensis LY-73</name>
    <dbReference type="NCBI Taxonomy" id="1231336"/>
    <lineage>
        <taxon>Bacteria</taxon>
        <taxon>Bacillati</taxon>
        <taxon>Bacillota</taxon>
        <taxon>Bacilli</taxon>
        <taxon>Lactobacillales</taxon>
        <taxon>Lactobacillaceae</taxon>
        <taxon>Schleiferilactobacillus</taxon>
    </lineage>
</organism>
<evidence type="ECO:0000256" key="2">
    <source>
        <dbReference type="SAM" id="MobiDB-lite"/>
    </source>
</evidence>
<feature type="compositionally biased region" description="Pro residues" evidence="2">
    <location>
        <begin position="143"/>
        <end position="153"/>
    </location>
</feature>
<proteinExistence type="inferred from homology"/>
<dbReference type="eggNOG" id="ENOG5033ERN">
    <property type="taxonomic scope" value="Bacteria"/>
</dbReference>
<feature type="region of interest" description="Disordered" evidence="2">
    <location>
        <begin position="450"/>
        <end position="473"/>
    </location>
</feature>
<feature type="compositionally biased region" description="Low complexity" evidence="2">
    <location>
        <begin position="94"/>
        <end position="122"/>
    </location>
</feature>
<dbReference type="Pfam" id="PF10087">
    <property type="entry name" value="DUF2325"/>
    <property type="match status" value="1"/>
</dbReference>
<comment type="similarity">
    <text evidence="1">Belongs to the UPF0751 family.</text>
</comment>
<dbReference type="STRING" id="1231336.L248_2930"/>
<evidence type="ECO:0000256" key="1">
    <source>
        <dbReference type="ARBA" id="ARBA00007189"/>
    </source>
</evidence>
<evidence type="ECO:0000313" key="3">
    <source>
        <dbReference type="EMBL" id="ERL65255.1"/>
    </source>
</evidence>
<reference evidence="4" key="1">
    <citation type="journal article" date="2013" name="Genome Announc.">
        <title>Whole-Genome Sequencing of Lactobacillus shenzhenensis Strain LY-73T.</title>
        <authorList>
            <person name="Lin Z."/>
            <person name="Liu Z."/>
            <person name="Yang R."/>
            <person name="Zou Y."/>
            <person name="Wan D."/>
            <person name="Chen J."/>
            <person name="Guo M."/>
            <person name="Zhao J."/>
            <person name="Fang C."/>
            <person name="Yang R."/>
            <person name="Liu F."/>
        </authorList>
    </citation>
    <scope>NUCLEOTIDE SEQUENCE [LARGE SCALE GENOMIC DNA]</scope>
    <source>
        <strain evidence="4">LY-73</strain>
    </source>
</reference>
<name>U4TP79_9LACO</name>
<feature type="region of interest" description="Disordered" evidence="2">
    <location>
        <begin position="18"/>
        <end position="155"/>
    </location>
</feature>
<feature type="compositionally biased region" description="Low complexity" evidence="2">
    <location>
        <begin position="62"/>
        <end position="79"/>
    </location>
</feature>
<gene>
    <name evidence="3" type="ORF">L248_2930</name>
</gene>
<evidence type="ECO:0008006" key="5">
    <source>
        <dbReference type="Google" id="ProtNLM"/>
    </source>
</evidence>
<evidence type="ECO:0000313" key="4">
    <source>
        <dbReference type="Proteomes" id="UP000030647"/>
    </source>
</evidence>
<dbReference type="AlphaFoldDB" id="U4TP79"/>
<feature type="compositionally biased region" description="Pro residues" evidence="2">
    <location>
        <begin position="41"/>
        <end position="51"/>
    </location>
</feature>
<dbReference type="Proteomes" id="UP000030647">
    <property type="component" value="Unassembled WGS sequence"/>
</dbReference>
<sequence length="601" mass="64503">MAAYLHSLGIYTLTQLRDRLDEGPEETAIPVYRMKEEKPAAPTPNPMPAAPARPAGKEDGPAESTPAAASPAESLAAAPNQTADQAKTAGLSDQSAGTQPAAGPAQSPAGSSSAAPAATPASPAAPPVEANRTYANAPTDNTTPPPLPPPVTPRPTIHDLSFNALLLQVPLMAKTIRQIVDIVEERTEHRFPRDMQRTLFFTRKFDLPLFTYIKNNVLSDYDPGKDVTMTDAQLAAAMTYATHANDRDDGSDDAPAKARTALAAKRGDAPSGTAPHPAPLKSEETKPFQLTSITRPTPPPRKPAANPQALVERKLAGATAGGRYISESLVRKLHLVGGETVEIVPKEGDDTPFFKILKPADPTYHDHIYRLTYIPAEEDENGQLVLRHAYTQAPLVDPSNGETFTFVVDPHRYPLLHAGQLVDFAWYQGQDPRAGKIYWIHPLEESAPLVTKPEPAPAKKAVKKTTAPQTEPEPVTLDYDLKGGTVLIVGAPKHDGNVVAMLKQHNGRLTHFDAKSNAYSQLPTMIRHADYVILIPTAASHHSTQTAVALAKQYDRPFAVANTLSIVNVERAVYRAVNGLPARSVSMQDTGSVEAAGAVNE</sequence>
<dbReference type="EMBL" id="KI271588">
    <property type="protein sequence ID" value="ERL65255.1"/>
    <property type="molecule type" value="Genomic_DNA"/>
</dbReference>
<keyword evidence="4" id="KW-1185">Reference proteome</keyword>
<dbReference type="InterPro" id="IPR016772">
    <property type="entry name" value="UCP020408"/>
</dbReference>
<accession>U4TP79</accession>